<dbReference type="EMBL" id="LSDT01000043">
    <property type="protein sequence ID" value="KXB90909.1"/>
    <property type="molecule type" value="Genomic_DNA"/>
</dbReference>
<evidence type="ECO:0000313" key="3">
    <source>
        <dbReference type="EMBL" id="PNH22552.1"/>
    </source>
</evidence>
<evidence type="ECO:0000256" key="1">
    <source>
        <dbReference type="ARBA" id="ARBA00008591"/>
    </source>
</evidence>
<keyword evidence="4" id="KW-1185">Reference proteome</keyword>
<dbReference type="InterPro" id="IPR038078">
    <property type="entry name" value="PhoU-like_sf"/>
</dbReference>
<sequence>MAFHLKPKEEKFFSLLDQHATLGYEAADLLCQAMHEEIAKDVALKKIEALEKEADILVMETMKRLQKTFITPMDREDIQQLIDQLDMAIDSISDIMDKMCIYNVGTATEGAKRMTLITSKAMKEIRKSMGYMKDLKKNYLKVEARSKKVLKLEQQCDDLYHQEMAYLFTECKDPIEIIKWKEILQSIEDVTDDCEDLVITFRKVVLKYA</sequence>
<comment type="similarity">
    <text evidence="1">Belongs to the UPF0111 family.</text>
</comment>
<dbReference type="PATRIC" id="fig|1588748.3.peg.954"/>
<name>A0A134CFE6_9FIRM</name>
<accession>A0A2J8BCQ6</accession>
<protein>
    <submittedName>
        <fullName evidence="3">Phosphate transport regulator</fullName>
    </submittedName>
</protein>
<dbReference type="PANTHER" id="PTHR37298">
    <property type="entry name" value="UPF0111 PROTEIN YKAA"/>
    <property type="match status" value="1"/>
</dbReference>
<evidence type="ECO:0000313" key="5">
    <source>
        <dbReference type="Proteomes" id="UP000242958"/>
    </source>
</evidence>
<dbReference type="AlphaFoldDB" id="A0A134CFE6"/>
<dbReference type="RefSeq" id="WP_062485744.1">
    <property type="nucleotide sequence ID" value="NZ_KQ960952.1"/>
</dbReference>
<dbReference type="Proteomes" id="UP000070160">
    <property type="component" value="Unassembled WGS sequence"/>
</dbReference>
<dbReference type="Proteomes" id="UP000242958">
    <property type="component" value="Unassembled WGS sequence"/>
</dbReference>
<dbReference type="PANTHER" id="PTHR37298:SF1">
    <property type="entry name" value="UPF0111 PROTEIN YKAA"/>
    <property type="match status" value="1"/>
</dbReference>
<comment type="caution">
    <text evidence="2">The sequence shown here is derived from an EMBL/GenBank/DDBJ whole genome shotgun (WGS) entry which is preliminary data.</text>
</comment>
<reference evidence="4" key="2">
    <citation type="submission" date="2016-01" db="EMBL/GenBank/DDBJ databases">
        <authorList>
            <person name="Mitreva M."/>
            <person name="Pepin K.H."/>
            <person name="Mihindukulasuriya K.A."/>
            <person name="Fulton R."/>
            <person name="Fronick C."/>
            <person name="O'Laughlin M."/>
            <person name="Miner T."/>
            <person name="Herter B."/>
            <person name="Rosa B.A."/>
            <person name="Cordes M."/>
            <person name="Tomlinson C."/>
            <person name="Wollam A."/>
            <person name="Palsikar V.B."/>
            <person name="Mardis E.R."/>
            <person name="Wilson R.K."/>
        </authorList>
    </citation>
    <scope>NUCLEOTIDE SEQUENCE [LARGE SCALE GENOMIC DNA]</scope>
    <source>
        <strain evidence="4">KA00182</strain>
    </source>
</reference>
<dbReference type="EMBL" id="NFMF01000001">
    <property type="protein sequence ID" value="PNH22552.1"/>
    <property type="molecule type" value="Genomic_DNA"/>
</dbReference>
<dbReference type="InterPro" id="IPR018445">
    <property type="entry name" value="Put_Phosphate_transp_reg"/>
</dbReference>
<proteinExistence type="inferred from homology"/>
<reference evidence="3 5" key="3">
    <citation type="submission" date="2017-05" db="EMBL/GenBank/DDBJ databases">
        <authorList>
            <person name="Song R."/>
            <person name="Chenine A.L."/>
            <person name="Ruprecht R.M."/>
        </authorList>
    </citation>
    <scope>NUCLEOTIDE SEQUENCE [LARGE SCALE GENOMIC DNA]</scope>
    <source>
        <strain evidence="3 5">KA00229</strain>
    </source>
</reference>
<dbReference type="InterPro" id="IPR052912">
    <property type="entry name" value="UPF0111_domain"/>
</dbReference>
<evidence type="ECO:0000313" key="2">
    <source>
        <dbReference type="EMBL" id="KXB90909.1"/>
    </source>
</evidence>
<dbReference type="Pfam" id="PF01865">
    <property type="entry name" value="PhoU_div"/>
    <property type="match status" value="1"/>
</dbReference>
<reference evidence="2" key="1">
    <citation type="submission" date="2016-01" db="EMBL/GenBank/DDBJ databases">
        <authorList>
            <person name="Oliw E.H."/>
        </authorList>
    </citation>
    <scope>NUCLEOTIDE SEQUENCE [LARGE SCALE GENOMIC DNA]</scope>
    <source>
        <strain evidence="2">KA00182</strain>
    </source>
</reference>
<accession>A0A134CFE6</accession>
<dbReference type="Gene3D" id="1.20.58.220">
    <property type="entry name" value="Phosphate transport system protein phou homolog 2, domain 2"/>
    <property type="match status" value="1"/>
</dbReference>
<evidence type="ECO:0000313" key="4">
    <source>
        <dbReference type="Proteomes" id="UP000070160"/>
    </source>
</evidence>
<organism evidence="2 4">
    <name type="scientific">Megasphaera hutchinsoni</name>
    <dbReference type="NCBI Taxonomy" id="1588748"/>
    <lineage>
        <taxon>Bacteria</taxon>
        <taxon>Bacillati</taxon>
        <taxon>Bacillota</taxon>
        <taxon>Negativicutes</taxon>
        <taxon>Veillonellales</taxon>
        <taxon>Veillonellaceae</taxon>
        <taxon>Megasphaera</taxon>
    </lineage>
</organism>
<gene>
    <name evidence="3" type="ORF">CAL30_00920</name>
    <name evidence="2" type="ORF">HMPREF3182_00991</name>
</gene>
<dbReference type="STRING" id="1588748.HMPREF3182_00991"/>